<reference evidence="4 5" key="1">
    <citation type="submission" date="2018-10" db="EMBL/GenBank/DDBJ databases">
        <title>Sequencing the genomes of 1000 actinobacteria strains.</title>
        <authorList>
            <person name="Klenk H.-P."/>
        </authorList>
    </citation>
    <scope>NUCLEOTIDE SEQUENCE [LARGE SCALE GENOMIC DNA]</scope>
    <source>
        <strain evidence="4 5">DSM 45175</strain>
    </source>
</reference>
<organism evidence="4 5">
    <name type="scientific">Micromonospora pisi</name>
    <dbReference type="NCBI Taxonomy" id="589240"/>
    <lineage>
        <taxon>Bacteria</taxon>
        <taxon>Bacillati</taxon>
        <taxon>Actinomycetota</taxon>
        <taxon>Actinomycetes</taxon>
        <taxon>Micromonosporales</taxon>
        <taxon>Micromonosporaceae</taxon>
        <taxon>Micromonospora</taxon>
    </lineage>
</organism>
<dbReference type="EMBL" id="RBKT01000001">
    <property type="protein sequence ID" value="RKR88601.1"/>
    <property type="molecule type" value="Genomic_DNA"/>
</dbReference>
<dbReference type="SUPFAM" id="SSF53822">
    <property type="entry name" value="Periplasmic binding protein-like I"/>
    <property type="match status" value="1"/>
</dbReference>
<dbReference type="OrthoDB" id="3364060at2"/>
<dbReference type="InterPro" id="IPR051010">
    <property type="entry name" value="BCAA_transport"/>
</dbReference>
<dbReference type="AlphaFoldDB" id="A0A495JIH9"/>
<name>A0A495JIH9_9ACTN</name>
<accession>A0A495JIH9</accession>
<dbReference type="Pfam" id="PF13458">
    <property type="entry name" value="Peripla_BP_6"/>
    <property type="match status" value="1"/>
</dbReference>
<protein>
    <submittedName>
        <fullName evidence="4">Amino acid/amide ABC transporter substrate-binding protein (HAAT family)</fullName>
    </submittedName>
</protein>
<dbReference type="RefSeq" id="WP_121157208.1">
    <property type="nucleotide sequence ID" value="NZ_RBKT01000001.1"/>
</dbReference>
<evidence type="ECO:0000313" key="4">
    <source>
        <dbReference type="EMBL" id="RKR88601.1"/>
    </source>
</evidence>
<proteinExistence type="inferred from homology"/>
<evidence type="ECO:0000259" key="3">
    <source>
        <dbReference type="Pfam" id="PF13458"/>
    </source>
</evidence>
<dbReference type="PROSITE" id="PS51257">
    <property type="entry name" value="PROKAR_LIPOPROTEIN"/>
    <property type="match status" value="1"/>
</dbReference>
<keyword evidence="5" id="KW-1185">Reference proteome</keyword>
<gene>
    <name evidence="4" type="ORF">BDK92_2929</name>
</gene>
<evidence type="ECO:0000256" key="2">
    <source>
        <dbReference type="ARBA" id="ARBA00022729"/>
    </source>
</evidence>
<dbReference type="PANTHER" id="PTHR30483:SF38">
    <property type="entry name" value="BLR7848 PROTEIN"/>
    <property type="match status" value="1"/>
</dbReference>
<feature type="domain" description="Leucine-binding protein" evidence="3">
    <location>
        <begin position="49"/>
        <end position="376"/>
    </location>
</feature>
<sequence length="404" mass="42197">MARPAIGSSSLTRRGLLVASASSLFLTACGSGDSEVQSGPTRGPQDLVIGANLELTGAGAAMGVLQERALRITVDTLNEEGIQVGNARRKIRLVVQDNGSDPKKAAEQAAELVEREQANAIIGGTIAETSMEIIKVAQQGQLPFISLAAADELVVPLTQRDFIYKLTPDATDVARQLARLISSQKLRKVTLLAAPGLHGNSGVRAVTQSLKTSGVQLAKTLRLPATGADLGSIADRTVSSKADAVVVWATAPTSGATARALRDAGYQGPIFFDAGAVAEETLSDQNADAVEGAFVVHPMALSGSSLTNTTSAGLARRDFVFRYIQAHGSFSGFAPYASDAVQLIAAAARLANSVDRGRIRVYLARQVTEGIAGSYAFAPIRHGGMEPDSLGVFTVSRGEWTRIS</sequence>
<evidence type="ECO:0000256" key="1">
    <source>
        <dbReference type="ARBA" id="ARBA00010062"/>
    </source>
</evidence>
<keyword evidence="2" id="KW-0732">Signal</keyword>
<comment type="caution">
    <text evidence="4">The sequence shown here is derived from an EMBL/GenBank/DDBJ whole genome shotgun (WGS) entry which is preliminary data.</text>
</comment>
<dbReference type="Proteomes" id="UP000277671">
    <property type="component" value="Unassembled WGS sequence"/>
</dbReference>
<evidence type="ECO:0000313" key="5">
    <source>
        <dbReference type="Proteomes" id="UP000277671"/>
    </source>
</evidence>
<dbReference type="Gene3D" id="3.40.50.2300">
    <property type="match status" value="2"/>
</dbReference>
<comment type="similarity">
    <text evidence="1">Belongs to the leucine-binding protein family.</text>
</comment>
<dbReference type="InterPro" id="IPR028081">
    <property type="entry name" value="Leu-bd"/>
</dbReference>
<dbReference type="InterPro" id="IPR028082">
    <property type="entry name" value="Peripla_BP_I"/>
</dbReference>
<dbReference type="PANTHER" id="PTHR30483">
    <property type="entry name" value="LEUCINE-SPECIFIC-BINDING PROTEIN"/>
    <property type="match status" value="1"/>
</dbReference>